<dbReference type="EMBL" id="JBHSAX010000006">
    <property type="protein sequence ID" value="MFC3961690.1"/>
    <property type="molecule type" value="Genomic_DNA"/>
</dbReference>
<accession>A0ABV8DPQ9</accession>
<keyword evidence="2" id="KW-1185">Reference proteome</keyword>
<dbReference type="Proteomes" id="UP001595696">
    <property type="component" value="Unassembled WGS sequence"/>
</dbReference>
<comment type="caution">
    <text evidence="1">The sequence shown here is derived from an EMBL/GenBank/DDBJ whole genome shotgun (WGS) entry which is preliminary data.</text>
</comment>
<evidence type="ECO:0000313" key="1">
    <source>
        <dbReference type="EMBL" id="MFC3961690.1"/>
    </source>
</evidence>
<gene>
    <name evidence="1" type="ORF">ACFO0B_06785</name>
</gene>
<evidence type="ECO:0000313" key="2">
    <source>
        <dbReference type="Proteomes" id="UP001595696"/>
    </source>
</evidence>
<dbReference type="RefSeq" id="WP_378611446.1">
    <property type="nucleotide sequence ID" value="NZ_JBHSAX010000006.1"/>
</dbReference>
<protein>
    <recommendedName>
        <fullName evidence="3">Nucleopolyhedrovirus P10 family protein</fullName>
    </recommendedName>
</protein>
<evidence type="ECO:0008006" key="3">
    <source>
        <dbReference type="Google" id="ProtNLM"/>
    </source>
</evidence>
<organism evidence="1 2">
    <name type="scientific">Nocardia jiangsuensis</name>
    <dbReference type="NCBI Taxonomy" id="1691563"/>
    <lineage>
        <taxon>Bacteria</taxon>
        <taxon>Bacillati</taxon>
        <taxon>Actinomycetota</taxon>
        <taxon>Actinomycetes</taxon>
        <taxon>Mycobacteriales</taxon>
        <taxon>Nocardiaceae</taxon>
        <taxon>Nocardia</taxon>
    </lineage>
</organism>
<name>A0ABV8DPQ9_9NOCA</name>
<sequence>MTESDPVRAVTDAVRAVPGLRPAQPLGPAGPSWLPRLGGDGVELTPGLVTVRVVARALPLPPLLTAAEHGIRAALAGTEWAGAALRLVVCELDAAAFTKVTPITPP</sequence>
<proteinExistence type="predicted"/>
<reference evidence="2" key="1">
    <citation type="journal article" date="2019" name="Int. J. Syst. Evol. Microbiol.">
        <title>The Global Catalogue of Microorganisms (GCM) 10K type strain sequencing project: providing services to taxonomists for standard genome sequencing and annotation.</title>
        <authorList>
            <consortium name="The Broad Institute Genomics Platform"/>
            <consortium name="The Broad Institute Genome Sequencing Center for Infectious Disease"/>
            <person name="Wu L."/>
            <person name="Ma J."/>
        </authorList>
    </citation>
    <scope>NUCLEOTIDE SEQUENCE [LARGE SCALE GENOMIC DNA]</scope>
    <source>
        <strain evidence="2">CGMCC 4.7330</strain>
    </source>
</reference>